<reference evidence="1" key="2">
    <citation type="submission" date="2024-05" db="EMBL/GenBank/DDBJ databases">
        <title>Rhodohalobacter halophilus gen. nov., sp. nov., a moderately halophilic member of the family Balneolaceae.</title>
        <authorList>
            <person name="Xia J."/>
        </authorList>
    </citation>
    <scope>NUCLEOTIDE SEQUENCE</scope>
    <source>
        <strain evidence="1">WB101</strain>
    </source>
</reference>
<proteinExistence type="predicted"/>
<accession>A0ABS9KFA2</accession>
<evidence type="ECO:0000313" key="2">
    <source>
        <dbReference type="Proteomes" id="UP001165366"/>
    </source>
</evidence>
<comment type="caution">
    <text evidence="1">The sequence shown here is derived from an EMBL/GenBank/DDBJ whole genome shotgun (WGS) entry which is preliminary data.</text>
</comment>
<gene>
    <name evidence="1" type="ORF">L6773_13180</name>
</gene>
<keyword evidence="2" id="KW-1185">Reference proteome</keyword>
<dbReference type="EMBL" id="JAKLWS010000017">
    <property type="protein sequence ID" value="MCG2589526.1"/>
    <property type="molecule type" value="Genomic_DNA"/>
</dbReference>
<evidence type="ECO:0000313" key="1">
    <source>
        <dbReference type="EMBL" id="MCG2589526.1"/>
    </source>
</evidence>
<name>A0ABS9KFA2_9BACT</name>
<sequence>MKTLRLDIPDSVDFNEVEAKMLLAGKLYERGKLTLGQAAQLIGLTKRAFIEMIGKYGFSIVSDSLDDLYSDIENA</sequence>
<dbReference type="InterPro" id="IPR005368">
    <property type="entry name" value="UPF0175"/>
</dbReference>
<dbReference type="Pfam" id="PF03683">
    <property type="entry name" value="UPF0175"/>
    <property type="match status" value="1"/>
</dbReference>
<dbReference type="RefSeq" id="WP_237854886.1">
    <property type="nucleotide sequence ID" value="NZ_JAKLWS010000017.1"/>
</dbReference>
<organism evidence="1 2">
    <name type="scientific">Rhodohalobacter sulfatireducens</name>
    <dbReference type="NCBI Taxonomy" id="2911366"/>
    <lineage>
        <taxon>Bacteria</taxon>
        <taxon>Pseudomonadati</taxon>
        <taxon>Balneolota</taxon>
        <taxon>Balneolia</taxon>
        <taxon>Balneolales</taxon>
        <taxon>Balneolaceae</taxon>
        <taxon>Rhodohalobacter</taxon>
    </lineage>
</organism>
<dbReference type="Proteomes" id="UP001165366">
    <property type="component" value="Unassembled WGS sequence"/>
</dbReference>
<reference evidence="1" key="1">
    <citation type="submission" date="2022-01" db="EMBL/GenBank/DDBJ databases">
        <authorList>
            <person name="Wang Y."/>
        </authorList>
    </citation>
    <scope>NUCLEOTIDE SEQUENCE</scope>
    <source>
        <strain evidence="1">WB101</strain>
    </source>
</reference>
<protein>
    <submittedName>
        <fullName evidence="1">UPF0175 family protein</fullName>
    </submittedName>
</protein>